<gene>
    <name evidence="3" type="ORF">H8707_13245</name>
</gene>
<dbReference type="Pfam" id="PF00903">
    <property type="entry name" value="Glyoxalase"/>
    <property type="match status" value="1"/>
</dbReference>
<comment type="caution">
    <text evidence="3">The sequence shown here is derived from an EMBL/GenBank/DDBJ whole genome shotgun (WGS) entry which is preliminary data.</text>
</comment>
<accession>A0A926EZL5</accession>
<reference evidence="3" key="1">
    <citation type="submission" date="2020-08" db="EMBL/GenBank/DDBJ databases">
        <title>Genome public.</title>
        <authorList>
            <person name="Liu C."/>
            <person name="Sun Q."/>
        </authorList>
    </citation>
    <scope>NUCLEOTIDE SEQUENCE</scope>
    <source>
        <strain evidence="3">BX21</strain>
    </source>
</reference>
<dbReference type="AlphaFoldDB" id="A0A926EZL5"/>
<dbReference type="PROSITE" id="PS51819">
    <property type="entry name" value="VOC"/>
    <property type="match status" value="1"/>
</dbReference>
<evidence type="ECO:0000313" key="3">
    <source>
        <dbReference type="EMBL" id="MBC8589180.1"/>
    </source>
</evidence>
<dbReference type="GO" id="GO:0046872">
    <property type="term" value="F:metal ion binding"/>
    <property type="evidence" value="ECO:0007669"/>
    <property type="project" value="UniProtKB-KW"/>
</dbReference>
<evidence type="ECO:0000259" key="2">
    <source>
        <dbReference type="PROSITE" id="PS51819"/>
    </source>
</evidence>
<organism evidence="3 4">
    <name type="scientific">Paratissierella segnis</name>
    <dbReference type="NCBI Taxonomy" id="2763679"/>
    <lineage>
        <taxon>Bacteria</taxon>
        <taxon>Bacillati</taxon>
        <taxon>Bacillota</taxon>
        <taxon>Tissierellia</taxon>
        <taxon>Tissierellales</taxon>
        <taxon>Tissierellaceae</taxon>
        <taxon>Paratissierella</taxon>
    </lineage>
</organism>
<dbReference type="RefSeq" id="WP_262430640.1">
    <property type="nucleotide sequence ID" value="NZ_JACRTG010000030.1"/>
</dbReference>
<dbReference type="CDD" id="cd06587">
    <property type="entry name" value="VOC"/>
    <property type="match status" value="1"/>
</dbReference>
<dbReference type="GO" id="GO:0004493">
    <property type="term" value="F:methylmalonyl-CoA epimerase activity"/>
    <property type="evidence" value="ECO:0007669"/>
    <property type="project" value="TreeGrafter"/>
</dbReference>
<dbReference type="InterPro" id="IPR029068">
    <property type="entry name" value="Glyas_Bleomycin-R_OHBP_Dase"/>
</dbReference>
<dbReference type="PANTHER" id="PTHR43048">
    <property type="entry name" value="METHYLMALONYL-COA EPIMERASE"/>
    <property type="match status" value="1"/>
</dbReference>
<dbReference type="Gene3D" id="3.10.180.10">
    <property type="entry name" value="2,3-Dihydroxybiphenyl 1,2-Dioxygenase, domain 1"/>
    <property type="match status" value="1"/>
</dbReference>
<keyword evidence="1" id="KW-0479">Metal-binding</keyword>
<feature type="domain" description="VOC" evidence="2">
    <location>
        <begin position="3"/>
        <end position="123"/>
    </location>
</feature>
<dbReference type="InterPro" id="IPR004360">
    <property type="entry name" value="Glyas_Fos-R_dOase_dom"/>
</dbReference>
<evidence type="ECO:0000256" key="1">
    <source>
        <dbReference type="ARBA" id="ARBA00022723"/>
    </source>
</evidence>
<name>A0A926EZL5_9FIRM</name>
<dbReference type="InterPro" id="IPR051785">
    <property type="entry name" value="MMCE/EMCE_epimerase"/>
</dbReference>
<proteinExistence type="predicted"/>
<dbReference type="PANTHER" id="PTHR43048:SF3">
    <property type="entry name" value="METHYLMALONYL-COA EPIMERASE, MITOCHONDRIAL"/>
    <property type="match status" value="1"/>
</dbReference>
<dbReference type="SUPFAM" id="SSF54593">
    <property type="entry name" value="Glyoxalase/Bleomycin resistance protein/Dihydroxybiphenyl dioxygenase"/>
    <property type="match status" value="1"/>
</dbReference>
<evidence type="ECO:0000313" key="4">
    <source>
        <dbReference type="Proteomes" id="UP000601171"/>
    </source>
</evidence>
<protein>
    <submittedName>
        <fullName evidence="3">VOC family protein</fullName>
    </submittedName>
</protein>
<dbReference type="GO" id="GO:0046491">
    <property type="term" value="P:L-methylmalonyl-CoA metabolic process"/>
    <property type="evidence" value="ECO:0007669"/>
    <property type="project" value="TreeGrafter"/>
</dbReference>
<dbReference type="Proteomes" id="UP000601171">
    <property type="component" value="Unassembled WGS sequence"/>
</dbReference>
<dbReference type="InterPro" id="IPR037523">
    <property type="entry name" value="VOC_core"/>
</dbReference>
<sequence>MISIEHVGIAAKNTVELKDWYVRLFNFEVVYDNKKEMPTYFLKVGEAMIEIYPAKNEINNSSLDKTYQGVRHICFYTDDIEKENKNLIDNNVTIIEPLSDNKKGVKTIWFKDIEDNILHFIQRDKKLI</sequence>
<keyword evidence="4" id="KW-1185">Reference proteome</keyword>
<dbReference type="EMBL" id="JACRTG010000030">
    <property type="protein sequence ID" value="MBC8589180.1"/>
    <property type="molecule type" value="Genomic_DNA"/>
</dbReference>